<evidence type="ECO:0000256" key="1">
    <source>
        <dbReference type="SAM" id="Phobius"/>
    </source>
</evidence>
<keyword evidence="3" id="KW-1185">Reference proteome</keyword>
<organism evidence="2 3">
    <name type="scientific">Flavobacterium chilense</name>
    <dbReference type="NCBI Taxonomy" id="946677"/>
    <lineage>
        <taxon>Bacteria</taxon>
        <taxon>Pseudomonadati</taxon>
        <taxon>Bacteroidota</taxon>
        <taxon>Flavobacteriia</taxon>
        <taxon>Flavobacteriales</taxon>
        <taxon>Flavobacteriaceae</taxon>
        <taxon>Flavobacterium</taxon>
    </lineage>
</organism>
<evidence type="ECO:0000313" key="3">
    <source>
        <dbReference type="Proteomes" id="UP000184028"/>
    </source>
</evidence>
<dbReference type="EMBL" id="FRBT01000013">
    <property type="protein sequence ID" value="SHM92823.1"/>
    <property type="molecule type" value="Genomic_DNA"/>
</dbReference>
<keyword evidence="1" id="KW-0472">Membrane</keyword>
<gene>
    <name evidence="2" type="ORF">SAMN05444484_11360</name>
</gene>
<reference evidence="3" key="1">
    <citation type="submission" date="2016-11" db="EMBL/GenBank/DDBJ databases">
        <authorList>
            <person name="Varghese N."/>
            <person name="Submissions S."/>
        </authorList>
    </citation>
    <scope>NUCLEOTIDE SEQUENCE [LARGE SCALE GENOMIC DNA]</scope>
    <source>
        <strain evidence="3">DSM 24724</strain>
    </source>
</reference>
<evidence type="ECO:0000313" key="2">
    <source>
        <dbReference type="EMBL" id="SHM92823.1"/>
    </source>
</evidence>
<dbReference type="AlphaFoldDB" id="A0A1M7MP44"/>
<sequence>MIFKEIIVSIIAAAILSILMTGLTFTITRKYNYKEKPEINSTQTTTYTIRF</sequence>
<proteinExistence type="predicted"/>
<dbReference type="STRING" id="946677.SAMN05444484_11360"/>
<feature type="transmembrane region" description="Helical" evidence="1">
    <location>
        <begin position="6"/>
        <end position="27"/>
    </location>
</feature>
<name>A0A1M7MP44_9FLAO</name>
<keyword evidence="1" id="KW-1133">Transmembrane helix</keyword>
<accession>A0A1M7MP44</accession>
<keyword evidence="1" id="KW-0812">Transmembrane</keyword>
<protein>
    <submittedName>
        <fullName evidence="2">Uncharacterized protein</fullName>
    </submittedName>
</protein>
<dbReference type="Proteomes" id="UP000184028">
    <property type="component" value="Unassembled WGS sequence"/>
</dbReference>